<keyword evidence="6" id="KW-0653">Protein transport</keyword>
<dbReference type="PANTHER" id="PTHR10527">
    <property type="entry name" value="IMPORTIN BETA"/>
    <property type="match status" value="1"/>
</dbReference>
<keyword evidence="4" id="KW-0963">Cytoplasm</keyword>
<proteinExistence type="inferred from homology"/>
<protein>
    <recommendedName>
        <fullName evidence="7">Importin-95</fullName>
    </recommendedName>
    <alternativeName>
        <fullName evidence="8">Karyopherin-95</fullName>
    </alternativeName>
</protein>
<dbReference type="Gene3D" id="1.25.10.10">
    <property type="entry name" value="Leucine-rich Repeat Variant"/>
    <property type="match status" value="1"/>
</dbReference>
<dbReference type="AlphaFoldDB" id="A0AAD5UP00"/>
<evidence type="ECO:0000256" key="7">
    <source>
        <dbReference type="ARBA" id="ARBA00079884"/>
    </source>
</evidence>
<evidence type="ECO:0000313" key="11">
    <source>
        <dbReference type="EMBL" id="KAJ3261304.1"/>
    </source>
</evidence>
<dbReference type="InterPro" id="IPR021133">
    <property type="entry name" value="HEAT_type_2"/>
</dbReference>
<comment type="caution">
    <text evidence="11">The sequence shown here is derived from an EMBL/GenBank/DDBJ whole genome shotgun (WGS) entry which is preliminary data.</text>
</comment>
<dbReference type="PROSITE" id="PS50166">
    <property type="entry name" value="IMPORTIN_B_NT"/>
    <property type="match status" value="1"/>
</dbReference>
<evidence type="ECO:0000256" key="4">
    <source>
        <dbReference type="ARBA" id="ARBA00022490"/>
    </source>
</evidence>
<dbReference type="EMBL" id="JADGKB010000006">
    <property type="protein sequence ID" value="KAJ3261304.1"/>
    <property type="molecule type" value="Genomic_DNA"/>
</dbReference>
<evidence type="ECO:0000256" key="3">
    <source>
        <dbReference type="ARBA" id="ARBA00022448"/>
    </source>
</evidence>
<dbReference type="FunFam" id="1.25.10.10:FF:000027">
    <property type="entry name" value="Importin subunit beta-1"/>
    <property type="match status" value="1"/>
</dbReference>
<comment type="similarity">
    <text evidence="2">Belongs to the importin beta family. Importin beta-1 subfamily.</text>
</comment>
<evidence type="ECO:0000256" key="6">
    <source>
        <dbReference type="ARBA" id="ARBA00022927"/>
    </source>
</evidence>
<evidence type="ECO:0000256" key="5">
    <source>
        <dbReference type="ARBA" id="ARBA00022737"/>
    </source>
</evidence>
<dbReference type="InterPro" id="IPR001494">
    <property type="entry name" value="Importin-beta_N"/>
</dbReference>
<evidence type="ECO:0000256" key="1">
    <source>
        <dbReference type="ARBA" id="ARBA00004496"/>
    </source>
</evidence>
<dbReference type="InterPro" id="IPR016024">
    <property type="entry name" value="ARM-type_fold"/>
</dbReference>
<feature type="repeat" description="HEAT" evidence="9">
    <location>
        <begin position="370"/>
        <end position="408"/>
    </location>
</feature>
<reference evidence="11" key="1">
    <citation type="submission" date="2020-05" db="EMBL/GenBank/DDBJ databases">
        <title>Phylogenomic resolution of chytrid fungi.</title>
        <authorList>
            <person name="Stajich J.E."/>
            <person name="Amses K."/>
            <person name="Simmons R."/>
            <person name="Seto K."/>
            <person name="Myers J."/>
            <person name="Bonds A."/>
            <person name="Quandt C.A."/>
            <person name="Barry K."/>
            <person name="Liu P."/>
            <person name="Grigoriev I."/>
            <person name="Longcore J.E."/>
            <person name="James T.Y."/>
        </authorList>
    </citation>
    <scope>NUCLEOTIDE SEQUENCE</scope>
    <source>
        <strain evidence="11">PLAUS21</strain>
    </source>
</reference>
<evidence type="ECO:0000256" key="9">
    <source>
        <dbReference type="PROSITE-ProRule" id="PRU00103"/>
    </source>
</evidence>
<dbReference type="GO" id="GO:0005737">
    <property type="term" value="C:cytoplasm"/>
    <property type="evidence" value="ECO:0007669"/>
    <property type="project" value="UniProtKB-SubCell"/>
</dbReference>
<feature type="domain" description="Importin N-terminal" evidence="10">
    <location>
        <begin position="1"/>
        <end position="65"/>
    </location>
</feature>
<dbReference type="Pfam" id="PF03810">
    <property type="entry name" value="IBN_N"/>
    <property type="match status" value="1"/>
</dbReference>
<evidence type="ECO:0000259" key="10">
    <source>
        <dbReference type="PROSITE" id="PS50166"/>
    </source>
</evidence>
<dbReference type="InterPro" id="IPR058584">
    <property type="entry name" value="IMB1_TNPO1-like_TPR"/>
</dbReference>
<keyword evidence="3" id="KW-0813">Transport</keyword>
<dbReference type="Pfam" id="PF13513">
    <property type="entry name" value="HEAT_EZ"/>
    <property type="match status" value="1"/>
</dbReference>
<dbReference type="GO" id="GO:0031267">
    <property type="term" value="F:small GTPase binding"/>
    <property type="evidence" value="ECO:0007669"/>
    <property type="project" value="InterPro"/>
</dbReference>
<sequence length="824" mass="90966">MGMLCQELGNEGIHQSIRQSAGLMMKNAIEAKNFERQRELSERWMGVDQNTRNQIKTMILHSLGSTDATVGTVAGQIVAAIANIELNLGQWGELIGLLLERVQNATTSLSKKSALQCLGFICEVVQSDILTSQSNAILTAVADGAAKKETNPPEVRFTALQALANSLTFIRENFNREEERNYVMQIVCEATQTPDSADVQVMGFECLVKIIAMYYDFMTVYMQKALYGLTLVGMRHNNERVVLQAIEFWSTICEIECDRNYAIQDGDTSMPCYHFAMGAAPETIPVLLHIMTTQEEDEDGDEWTPSMAAATCLQLFASVCGSNIIQYVLPFIKQHIVHENWRYRDTACMAFGSIIDGPEPQEMSQLVTEALPVLLQLVSDQSPVVKDSAAWTLGRICENLLEVIQPQEIQAIVDAVIRGLNDTPKIAGSCAWSITCLAEQLGTKNHQDATSSLSPYFEPLVGALMTASQKPGVDTNFQQSAFEAISVLIENSAKDCSPLIANLCQMTVDRLAYTVTQVGNLVGDDERRAYYQNQANLCSILTSIIHYDPVPIRAGADIIMQNLLVVISNAHKDSTVKEEAFVAIGAVASAVEGDFLRYMDSLMPFILAALTNYEDYTVCSIVLGVLGDVCRALGDSILSYCEPLINSIGQLLSYPNLHRKVRPSCLSAIGDLSLAIGGKFEVYVHPAMGIIGDISNQLMYIPQFTQEQYDYVVETREAIAEAYVGICQGLKQAEKGALLVNYANQIFGFLEVATQEAEKSESYVKIMMGLLGDLADTIPPGHLKAFFGAPWVAQFIKDVKTDRHCNPETKNYARWTRELIRRQL</sequence>
<gene>
    <name evidence="11" type="primary">KAP95</name>
    <name evidence="11" type="ORF">HK103_005912</name>
</gene>
<name>A0AAD5UP00_9FUNG</name>
<evidence type="ECO:0000256" key="8">
    <source>
        <dbReference type="ARBA" id="ARBA00083566"/>
    </source>
</evidence>
<evidence type="ECO:0000313" key="12">
    <source>
        <dbReference type="Proteomes" id="UP001210925"/>
    </source>
</evidence>
<keyword evidence="12" id="KW-1185">Reference proteome</keyword>
<dbReference type="Proteomes" id="UP001210925">
    <property type="component" value="Unassembled WGS sequence"/>
</dbReference>
<accession>A0AAD5UP00</accession>
<organism evidence="11 12">
    <name type="scientific">Boothiomyces macroporosus</name>
    <dbReference type="NCBI Taxonomy" id="261099"/>
    <lineage>
        <taxon>Eukaryota</taxon>
        <taxon>Fungi</taxon>
        <taxon>Fungi incertae sedis</taxon>
        <taxon>Chytridiomycota</taxon>
        <taxon>Chytridiomycota incertae sedis</taxon>
        <taxon>Chytridiomycetes</taxon>
        <taxon>Rhizophydiales</taxon>
        <taxon>Terramycetaceae</taxon>
        <taxon>Boothiomyces</taxon>
    </lineage>
</organism>
<dbReference type="Pfam" id="PF25574">
    <property type="entry name" value="TPR_IMB1"/>
    <property type="match status" value="1"/>
</dbReference>
<dbReference type="InterPro" id="IPR011989">
    <property type="entry name" value="ARM-like"/>
</dbReference>
<dbReference type="GO" id="GO:0006606">
    <property type="term" value="P:protein import into nucleus"/>
    <property type="evidence" value="ECO:0007669"/>
    <property type="project" value="InterPro"/>
</dbReference>
<comment type="subcellular location">
    <subcellularLocation>
        <location evidence="1">Cytoplasm</location>
    </subcellularLocation>
</comment>
<keyword evidence="5" id="KW-0677">Repeat</keyword>
<dbReference type="PROSITE" id="PS50077">
    <property type="entry name" value="HEAT_REPEAT"/>
    <property type="match status" value="1"/>
</dbReference>
<evidence type="ECO:0000256" key="2">
    <source>
        <dbReference type="ARBA" id="ARBA00010907"/>
    </source>
</evidence>
<dbReference type="InterPro" id="IPR040122">
    <property type="entry name" value="Importin_beta"/>
</dbReference>
<dbReference type="SUPFAM" id="SSF48371">
    <property type="entry name" value="ARM repeat"/>
    <property type="match status" value="1"/>
</dbReference>